<name>A0A840PPF4_9ACTN</name>
<reference evidence="3 4" key="1">
    <citation type="submission" date="2020-08" db="EMBL/GenBank/DDBJ databases">
        <title>Genomic Encyclopedia of Type Strains, Phase IV (KMG-IV): sequencing the most valuable type-strain genomes for metagenomic binning, comparative biology and taxonomic classification.</title>
        <authorList>
            <person name="Goeker M."/>
        </authorList>
    </citation>
    <scope>NUCLEOTIDE SEQUENCE [LARGE SCALE GENOMIC DNA]</scope>
    <source>
        <strain evidence="3 4">DSM 45615</strain>
    </source>
</reference>
<evidence type="ECO:0000313" key="3">
    <source>
        <dbReference type="EMBL" id="MBB5139600.1"/>
    </source>
</evidence>
<dbReference type="RefSeq" id="WP_185056429.1">
    <property type="nucleotide sequence ID" value="NZ_BAABIX010000049.1"/>
</dbReference>
<dbReference type="InterPro" id="IPR036457">
    <property type="entry name" value="PPM-type-like_dom_sf"/>
</dbReference>
<keyword evidence="4" id="KW-1185">Reference proteome</keyword>
<evidence type="ECO:0000313" key="4">
    <source>
        <dbReference type="Proteomes" id="UP000578449"/>
    </source>
</evidence>
<protein>
    <recommendedName>
        <fullName evidence="2">PPM-type phosphatase domain-containing protein</fullName>
    </recommendedName>
</protein>
<evidence type="ECO:0000259" key="2">
    <source>
        <dbReference type="Pfam" id="PF13672"/>
    </source>
</evidence>
<feature type="compositionally biased region" description="Basic and acidic residues" evidence="1">
    <location>
        <begin position="231"/>
        <end position="243"/>
    </location>
</feature>
<dbReference type="SUPFAM" id="SSF81606">
    <property type="entry name" value="PP2C-like"/>
    <property type="match status" value="1"/>
</dbReference>
<proteinExistence type="predicted"/>
<accession>A0A840PPF4</accession>
<comment type="caution">
    <text evidence="3">The sequence shown here is derived from an EMBL/GenBank/DDBJ whole genome shotgun (WGS) entry which is preliminary data.</text>
</comment>
<evidence type="ECO:0000256" key="1">
    <source>
        <dbReference type="SAM" id="MobiDB-lite"/>
    </source>
</evidence>
<dbReference type="InterPro" id="IPR001932">
    <property type="entry name" value="PPM-type_phosphatase-like_dom"/>
</dbReference>
<dbReference type="Proteomes" id="UP000578449">
    <property type="component" value="Unassembled WGS sequence"/>
</dbReference>
<feature type="region of interest" description="Disordered" evidence="1">
    <location>
        <begin position="231"/>
        <end position="252"/>
    </location>
</feature>
<feature type="domain" description="PPM-type phosphatase" evidence="2">
    <location>
        <begin position="21"/>
        <end position="217"/>
    </location>
</feature>
<dbReference type="AlphaFoldDB" id="A0A840PPF4"/>
<sequence>MRVTYQSEPAPGSVNEDLVLGGPAWVAVLDGATAPPGGGSGCGHEVSWLVGRLGAALAAGLATRPGDSLPDLVAAAVRDAMAAHGGTCDLDNPDSPSSTVAVLREREEQVEYFVLCDSPIVLRRADGSLTVIEDDRIARLPGGRPYSRELVRSMRNRPGGFWVAGTRPDAAYQALAGSVPRESVTGALLLTDGVSRLVEWYGWSWARVVATARDQGVGELITWVRAAERERGAPGHAKPHDDATAAWAEWDA</sequence>
<gene>
    <name evidence="3" type="ORF">HNP84_009364</name>
</gene>
<organism evidence="3 4">
    <name type="scientific">Thermocatellispora tengchongensis</name>
    <dbReference type="NCBI Taxonomy" id="1073253"/>
    <lineage>
        <taxon>Bacteria</taxon>
        <taxon>Bacillati</taxon>
        <taxon>Actinomycetota</taxon>
        <taxon>Actinomycetes</taxon>
        <taxon>Streptosporangiales</taxon>
        <taxon>Streptosporangiaceae</taxon>
        <taxon>Thermocatellispora</taxon>
    </lineage>
</organism>
<dbReference type="Gene3D" id="3.60.40.10">
    <property type="entry name" value="PPM-type phosphatase domain"/>
    <property type="match status" value="1"/>
</dbReference>
<dbReference type="Pfam" id="PF13672">
    <property type="entry name" value="PP2C_2"/>
    <property type="match status" value="1"/>
</dbReference>
<dbReference type="EMBL" id="JACHGN010000031">
    <property type="protein sequence ID" value="MBB5139600.1"/>
    <property type="molecule type" value="Genomic_DNA"/>
</dbReference>